<dbReference type="Proteomes" id="UP000078348">
    <property type="component" value="Unassembled WGS sequence"/>
</dbReference>
<feature type="signal peptide" evidence="1">
    <location>
        <begin position="1"/>
        <end position="19"/>
    </location>
</feature>
<organism evidence="2 3">
    <name type="scientific">Blastocystis sp. subtype 1 (strain ATCC 50177 / NandII)</name>
    <dbReference type="NCBI Taxonomy" id="478820"/>
    <lineage>
        <taxon>Eukaryota</taxon>
        <taxon>Sar</taxon>
        <taxon>Stramenopiles</taxon>
        <taxon>Bigyra</taxon>
        <taxon>Opalozoa</taxon>
        <taxon>Opalinata</taxon>
        <taxon>Blastocystidae</taxon>
        <taxon>Blastocystis</taxon>
    </lineage>
</organism>
<keyword evidence="1" id="KW-0732">Signal</keyword>
<comment type="caution">
    <text evidence="2">The sequence shown here is derived from an EMBL/GenBank/DDBJ whole genome shotgun (WGS) entry which is preliminary data.</text>
</comment>
<protein>
    <submittedName>
        <fullName evidence="2">Uncharacterized protein</fullName>
    </submittedName>
</protein>
<evidence type="ECO:0000256" key="1">
    <source>
        <dbReference type="SAM" id="SignalP"/>
    </source>
</evidence>
<dbReference type="Gene3D" id="1.25.40.10">
    <property type="entry name" value="Tetratricopeptide repeat domain"/>
    <property type="match status" value="1"/>
</dbReference>
<gene>
    <name evidence="2" type="ORF">AV274_5937</name>
</gene>
<dbReference type="SUPFAM" id="SSF81901">
    <property type="entry name" value="HCP-like"/>
    <property type="match status" value="1"/>
</dbReference>
<evidence type="ECO:0000313" key="2">
    <source>
        <dbReference type="EMBL" id="OAO12399.1"/>
    </source>
</evidence>
<dbReference type="AlphaFoldDB" id="A0A196S8T3"/>
<sequence>MRKAWWFLLSLCLLILLRCEEVEQELEVSVDQAVSEDVQSEEVIESKIAEEEEAVSHIADCDVFFDDGSCKENFADLHDLNSVNNSLKFFEAFLHCRRQSCIQEQKQRLSDRLAIGDPVAQYTYSVFRKYGLYGYEEDITEASLYSRFACDAGSALACIAESVRLQTGEHKEINNTKILDLVYPVWREVYSGNFSLFDAIYDNKNAEWPMDLSSIRYEVEDYIDVLKNQLSADVFKETKKAVYLSKKSRNLKALVKLYENDPREQHFVGFMYLEGIGGNRNYTLAEHFFSNLTDPAFNTSYHLFGQGLLRFYGLGMERNISRGCDFIREASALTVGVPVFSYYNGLCFLKKRQFKSARDSFIQSAFAQFAPSIDMLLRMKEMGLGGKELLSVDSFFGSVLLTRLKEHFVSIPAEIRSAYEQHDSDRALLFTTLCVDLSIPYWGSHFIDLFEKHLWKGESPVFVLSAKDADALYRRFMESLLSISPNNEHGIDVAITMLEGKHGYVQDVERARRMLETSKTPDAKFYLGLLNQLPWLGKENIEVSKMNLDEAIETKSHVGPSLLYRFRLIGKCLWRKAREGRWREVLSTVEKLMVLDHRDLTYDENCTILTNIENNVNVDTLLSFMEDKLSTEYSVMDSLKKVKKTLHKMDGEAAQEEVGDAEGKEA</sequence>
<feature type="chain" id="PRO_5008274478" evidence="1">
    <location>
        <begin position="20"/>
        <end position="666"/>
    </location>
</feature>
<accession>A0A196S8T3</accession>
<keyword evidence="3" id="KW-1185">Reference proteome</keyword>
<evidence type="ECO:0000313" key="3">
    <source>
        <dbReference type="Proteomes" id="UP000078348"/>
    </source>
</evidence>
<reference evidence="2 3" key="1">
    <citation type="submission" date="2016-05" db="EMBL/GenBank/DDBJ databases">
        <title>Nuclear genome of Blastocystis sp. subtype 1 NandII.</title>
        <authorList>
            <person name="Gentekaki E."/>
            <person name="Curtis B."/>
            <person name="Stairs C."/>
            <person name="Eme L."/>
            <person name="Herman E."/>
            <person name="Klimes V."/>
            <person name="Arias M.C."/>
            <person name="Elias M."/>
            <person name="Hilliou F."/>
            <person name="Klute M."/>
            <person name="Malik S.-B."/>
            <person name="Pightling A."/>
            <person name="Rachubinski R."/>
            <person name="Salas D."/>
            <person name="Schlacht A."/>
            <person name="Suga H."/>
            <person name="Archibald J."/>
            <person name="Ball S.G."/>
            <person name="Clark G."/>
            <person name="Dacks J."/>
            <person name="Van Der Giezen M."/>
            <person name="Tsaousis A."/>
            <person name="Roger A."/>
        </authorList>
    </citation>
    <scope>NUCLEOTIDE SEQUENCE [LARGE SCALE GENOMIC DNA]</scope>
    <source>
        <strain evidence="3">ATCC 50177 / NandII</strain>
    </source>
</reference>
<dbReference type="InterPro" id="IPR011990">
    <property type="entry name" value="TPR-like_helical_dom_sf"/>
</dbReference>
<dbReference type="EMBL" id="LXWW01000546">
    <property type="protein sequence ID" value="OAO12399.1"/>
    <property type="molecule type" value="Genomic_DNA"/>
</dbReference>
<dbReference type="OrthoDB" id="10526783at2759"/>
<proteinExistence type="predicted"/>
<name>A0A196S8T3_BLAHN</name>